<reference evidence="9 10" key="1">
    <citation type="submission" date="2024-01" db="EMBL/GenBank/DDBJ databases">
        <title>The complete chloroplast genome sequence of Lithospermum erythrorhizon: insights into the phylogenetic relationship among Boraginaceae species and the maternal lineages of purple gromwells.</title>
        <authorList>
            <person name="Okada T."/>
            <person name="Watanabe K."/>
        </authorList>
    </citation>
    <scope>NUCLEOTIDE SEQUENCE [LARGE SCALE GENOMIC DNA]</scope>
</reference>
<dbReference type="Proteomes" id="UP001454036">
    <property type="component" value="Unassembled WGS sequence"/>
</dbReference>
<protein>
    <submittedName>
        <fullName evidence="9">DNA-binding transcription factor</fullName>
    </submittedName>
</protein>
<dbReference type="CDD" id="cd00018">
    <property type="entry name" value="AP2"/>
    <property type="match status" value="1"/>
</dbReference>
<feature type="domain" description="AP2/ERF" evidence="8">
    <location>
        <begin position="70"/>
        <end position="127"/>
    </location>
</feature>
<sequence length="389" mass="43745">MQESMRTLNGAPNNPTSHSHHYVHPITTAVSASAITTTSHHSKCSNKTPATSFKRSIRKAPPTPCANPTKYRGVRRRPWGRYAAEIRDSLTKERRWLGTFDTAEEAACAYDYAARAMRGDKARTNFVYPTTNNPSTEDLIRSFHFNNSSQPFIPSSPFITNPSFVDNSFETIKKSNQNSLNILLLRDLLSNFINPSTSSTCTTSSLVSTITPSSISQLSSSSSNNPFLNHYSTKTSLNTKNMSSDDGLLLTYTNSNSITFKNQIIRNGNQENDQTMEFSPKPSDSGMLEEVIQNFFSHDDSTKSTVKPEPAMDDFFTFEMESVMKGFEQNDHFGLVMDDESQRISDKTEGFYDDFHETLHPFYSSTSMQQPSNNVVLSDVFQYPDLYDI</sequence>
<dbReference type="PANTHER" id="PTHR31194:SF189">
    <property type="entry name" value="AP2_ERF DOMAIN-CONTAINING PROTEIN"/>
    <property type="match status" value="1"/>
</dbReference>
<evidence type="ECO:0000256" key="5">
    <source>
        <dbReference type="ARBA" id="ARBA00023163"/>
    </source>
</evidence>
<dbReference type="FunFam" id="3.30.730.10:FF:000001">
    <property type="entry name" value="Ethylene-responsive transcription factor 2"/>
    <property type="match status" value="1"/>
</dbReference>
<dbReference type="EMBL" id="BAABME010005875">
    <property type="protein sequence ID" value="GAA0166849.1"/>
    <property type="molecule type" value="Genomic_DNA"/>
</dbReference>
<dbReference type="GO" id="GO:0006952">
    <property type="term" value="P:defense response"/>
    <property type="evidence" value="ECO:0007669"/>
    <property type="project" value="UniProtKB-KW"/>
</dbReference>
<dbReference type="GO" id="GO:0005634">
    <property type="term" value="C:nucleus"/>
    <property type="evidence" value="ECO:0007669"/>
    <property type="project" value="UniProtKB-SubCell"/>
</dbReference>
<keyword evidence="6" id="KW-0539">Nucleus</keyword>
<dbReference type="InterPro" id="IPR050913">
    <property type="entry name" value="AP2/ERF_ERF"/>
</dbReference>
<dbReference type="AlphaFoldDB" id="A0AAV3QRW8"/>
<dbReference type="InterPro" id="IPR001471">
    <property type="entry name" value="AP2/ERF_dom"/>
</dbReference>
<evidence type="ECO:0000313" key="10">
    <source>
        <dbReference type="Proteomes" id="UP001454036"/>
    </source>
</evidence>
<dbReference type="GO" id="GO:0003677">
    <property type="term" value="F:DNA binding"/>
    <property type="evidence" value="ECO:0007669"/>
    <property type="project" value="UniProtKB-KW"/>
</dbReference>
<comment type="subcellular location">
    <subcellularLocation>
        <location evidence="1">Nucleus</location>
    </subcellularLocation>
</comment>
<comment type="caution">
    <text evidence="9">The sequence shown here is derived from an EMBL/GenBank/DDBJ whole genome shotgun (WGS) entry which is preliminary data.</text>
</comment>
<feature type="region of interest" description="Disordered" evidence="7">
    <location>
        <begin position="38"/>
        <end position="72"/>
    </location>
</feature>
<evidence type="ECO:0000256" key="7">
    <source>
        <dbReference type="SAM" id="MobiDB-lite"/>
    </source>
</evidence>
<name>A0AAV3QRW8_LITER</name>
<dbReference type="Gene3D" id="3.30.730.10">
    <property type="entry name" value="AP2/ERF domain"/>
    <property type="match status" value="1"/>
</dbReference>
<feature type="region of interest" description="Disordered" evidence="7">
    <location>
        <begin position="1"/>
        <end position="21"/>
    </location>
</feature>
<dbReference type="GO" id="GO:0003700">
    <property type="term" value="F:DNA-binding transcription factor activity"/>
    <property type="evidence" value="ECO:0007669"/>
    <property type="project" value="InterPro"/>
</dbReference>
<dbReference type="PANTHER" id="PTHR31194">
    <property type="entry name" value="SHN SHINE , DNA BINDING / TRANSCRIPTION FACTOR"/>
    <property type="match status" value="1"/>
</dbReference>
<evidence type="ECO:0000256" key="6">
    <source>
        <dbReference type="ARBA" id="ARBA00023242"/>
    </source>
</evidence>
<dbReference type="PROSITE" id="PS51032">
    <property type="entry name" value="AP2_ERF"/>
    <property type="match status" value="1"/>
</dbReference>
<keyword evidence="10" id="KW-1185">Reference proteome</keyword>
<dbReference type="SMART" id="SM00380">
    <property type="entry name" value="AP2"/>
    <property type="match status" value="1"/>
</dbReference>
<keyword evidence="2" id="KW-0611">Plant defense</keyword>
<evidence type="ECO:0000256" key="4">
    <source>
        <dbReference type="ARBA" id="ARBA00023125"/>
    </source>
</evidence>
<evidence type="ECO:0000313" key="9">
    <source>
        <dbReference type="EMBL" id="GAA0166849.1"/>
    </source>
</evidence>
<dbReference type="SUPFAM" id="SSF54171">
    <property type="entry name" value="DNA-binding domain"/>
    <property type="match status" value="1"/>
</dbReference>
<feature type="compositionally biased region" description="Polar residues" evidence="7">
    <location>
        <begin position="45"/>
        <end position="54"/>
    </location>
</feature>
<keyword evidence="4 9" id="KW-0238">DNA-binding</keyword>
<evidence type="ECO:0000256" key="2">
    <source>
        <dbReference type="ARBA" id="ARBA00022821"/>
    </source>
</evidence>
<accession>A0AAV3QRW8</accession>
<dbReference type="Pfam" id="PF00847">
    <property type="entry name" value="AP2"/>
    <property type="match status" value="1"/>
</dbReference>
<evidence type="ECO:0000256" key="3">
    <source>
        <dbReference type="ARBA" id="ARBA00023015"/>
    </source>
</evidence>
<dbReference type="InterPro" id="IPR016177">
    <property type="entry name" value="DNA-bd_dom_sf"/>
</dbReference>
<evidence type="ECO:0000256" key="1">
    <source>
        <dbReference type="ARBA" id="ARBA00004123"/>
    </source>
</evidence>
<keyword evidence="5" id="KW-0804">Transcription</keyword>
<gene>
    <name evidence="9" type="ORF">LIER_21913</name>
</gene>
<keyword evidence="3" id="KW-0805">Transcription regulation</keyword>
<evidence type="ECO:0000259" key="8">
    <source>
        <dbReference type="PROSITE" id="PS51032"/>
    </source>
</evidence>
<feature type="compositionally biased region" description="Polar residues" evidence="7">
    <location>
        <begin position="1"/>
        <end position="17"/>
    </location>
</feature>
<proteinExistence type="predicted"/>
<organism evidence="9 10">
    <name type="scientific">Lithospermum erythrorhizon</name>
    <name type="common">Purple gromwell</name>
    <name type="synonym">Lithospermum officinale var. erythrorhizon</name>
    <dbReference type="NCBI Taxonomy" id="34254"/>
    <lineage>
        <taxon>Eukaryota</taxon>
        <taxon>Viridiplantae</taxon>
        <taxon>Streptophyta</taxon>
        <taxon>Embryophyta</taxon>
        <taxon>Tracheophyta</taxon>
        <taxon>Spermatophyta</taxon>
        <taxon>Magnoliopsida</taxon>
        <taxon>eudicotyledons</taxon>
        <taxon>Gunneridae</taxon>
        <taxon>Pentapetalae</taxon>
        <taxon>asterids</taxon>
        <taxon>lamiids</taxon>
        <taxon>Boraginales</taxon>
        <taxon>Boraginaceae</taxon>
        <taxon>Boraginoideae</taxon>
        <taxon>Lithospermeae</taxon>
        <taxon>Lithospermum</taxon>
    </lineage>
</organism>
<dbReference type="PRINTS" id="PR00367">
    <property type="entry name" value="ETHRSPELEMNT"/>
</dbReference>
<dbReference type="InterPro" id="IPR036955">
    <property type="entry name" value="AP2/ERF_dom_sf"/>
</dbReference>